<evidence type="ECO:0000256" key="3">
    <source>
        <dbReference type="ARBA" id="ARBA00023010"/>
    </source>
</evidence>
<dbReference type="KEGG" id="kng:KNAG_0K02590"/>
<dbReference type="GO" id="GO:0030150">
    <property type="term" value="P:protein import into mitochondrial matrix"/>
    <property type="evidence" value="ECO:0007669"/>
    <property type="project" value="EnsemblFungi"/>
</dbReference>
<keyword evidence="3" id="KW-0653">Protein transport</keyword>
<evidence type="ECO:0000313" key="8">
    <source>
        <dbReference type="EMBL" id="CCK72622.1"/>
    </source>
</evidence>
<keyword evidence="3" id="KW-0813">Transport</keyword>
<keyword evidence="3" id="KW-0811">Translocation</keyword>
<keyword evidence="9" id="KW-1185">Reference proteome</keyword>
<dbReference type="HOGENOM" id="CLU_017633_13_4_1"/>
<feature type="domain" description="J" evidence="7">
    <location>
        <begin position="85"/>
        <end position="143"/>
    </location>
</feature>
<evidence type="ECO:0000256" key="1">
    <source>
        <dbReference type="ARBA" id="ARBA00004273"/>
    </source>
</evidence>
<organism evidence="8 9">
    <name type="scientific">Huiozyma naganishii (strain ATCC MYA-139 / BCRC 22969 / CBS 8797 / KCTC 17520 / NBRC 10181 / NCYC 3082 / Yp74L-3)</name>
    <name type="common">Yeast</name>
    <name type="synonym">Kazachstania naganishii</name>
    <dbReference type="NCBI Taxonomy" id="1071383"/>
    <lineage>
        <taxon>Eukaryota</taxon>
        <taxon>Fungi</taxon>
        <taxon>Dikarya</taxon>
        <taxon>Ascomycota</taxon>
        <taxon>Saccharomycotina</taxon>
        <taxon>Saccharomycetes</taxon>
        <taxon>Saccharomycetales</taxon>
        <taxon>Saccharomycetaceae</taxon>
        <taxon>Huiozyma</taxon>
    </lineage>
</organism>
<dbReference type="Gene3D" id="1.10.287.110">
    <property type="entry name" value="DnaJ domain"/>
    <property type="match status" value="1"/>
</dbReference>
<evidence type="ECO:0000313" key="9">
    <source>
        <dbReference type="Proteomes" id="UP000006310"/>
    </source>
</evidence>
<evidence type="ECO:0000256" key="4">
    <source>
        <dbReference type="ARBA" id="ARBA00023128"/>
    </source>
</evidence>
<dbReference type="RefSeq" id="XP_022466867.1">
    <property type="nucleotide sequence ID" value="XM_022610586.1"/>
</dbReference>
<comment type="subcellular location">
    <subcellularLocation>
        <location evidence="1">Mitochondrion inner membrane</location>
    </subcellularLocation>
</comment>
<dbReference type="OMA" id="KLMVMNH"/>
<dbReference type="InterPro" id="IPR001623">
    <property type="entry name" value="DnaJ_domain"/>
</dbReference>
<dbReference type="EMBL" id="HE978324">
    <property type="protein sequence ID" value="CCK72622.1"/>
    <property type="molecule type" value="Genomic_DNA"/>
</dbReference>
<name>J7S3H2_HUIN7</name>
<keyword evidence="2" id="KW-0999">Mitochondrion inner membrane</keyword>
<protein>
    <recommendedName>
        <fullName evidence="7">J domain-containing protein</fullName>
    </recommendedName>
</protein>
<proteinExistence type="predicted"/>
<dbReference type="GO" id="GO:0001405">
    <property type="term" value="C:PAM complex, Tim23 associated import motor"/>
    <property type="evidence" value="ECO:0007669"/>
    <property type="project" value="EnsemblFungi"/>
</dbReference>
<evidence type="ECO:0000256" key="2">
    <source>
        <dbReference type="ARBA" id="ARBA00022792"/>
    </source>
</evidence>
<dbReference type="GeneID" id="34528389"/>
<evidence type="ECO:0000259" key="7">
    <source>
        <dbReference type="SMART" id="SM00271"/>
    </source>
</evidence>
<dbReference type="PANTHER" id="PTHR12763">
    <property type="match status" value="1"/>
</dbReference>
<keyword evidence="4" id="KW-0496">Mitochondrion</keyword>
<reference evidence="8 9" key="1">
    <citation type="journal article" date="2011" name="Proc. Natl. Acad. Sci. U.S.A.">
        <title>Evolutionary erosion of yeast sex chromosomes by mating-type switching accidents.</title>
        <authorList>
            <person name="Gordon J.L."/>
            <person name="Armisen D."/>
            <person name="Proux-Wera E."/>
            <person name="Oheigeartaigh S.S."/>
            <person name="Byrne K.P."/>
            <person name="Wolfe K.H."/>
        </authorList>
    </citation>
    <scope>NUCLEOTIDE SEQUENCE [LARGE SCALE GENOMIC DNA]</scope>
    <source>
        <strain evidence="9">ATCC MYA-139 / BCRC 22969 / CBS 8797 / CCRC 22969 / KCTC 17520 / NBRC 10181 / NCYC 3082</strain>
    </source>
</reference>
<gene>
    <name evidence="8" type="primary">KNAG0K02590</name>
    <name evidence="8" type="ordered locus">KNAG_0K02590</name>
</gene>
<keyword evidence="6" id="KW-0143">Chaperone</keyword>
<sequence length="147" mass="16703">MVLPLIIGTGIALLGVGTQTGLRAWKLYKTLTPLAIAHLNGVRIQQEKLDLLRHDGRFRSSMLNPLLRKRLEQYYGGFHHTMSEPEALLVLNISSDEIKRLDQKLLKLKHRKAVLHNHPDKGGSPYMAAKINEARDLIERSVLLKRN</sequence>
<dbReference type="STRING" id="1071383.J7S3H2"/>
<evidence type="ECO:0000256" key="6">
    <source>
        <dbReference type="ARBA" id="ARBA00023186"/>
    </source>
</evidence>
<dbReference type="SMART" id="SM00271">
    <property type="entry name" value="DnaJ"/>
    <property type="match status" value="1"/>
</dbReference>
<keyword evidence="5" id="KW-0472">Membrane</keyword>
<dbReference type="eggNOG" id="KOG0723">
    <property type="taxonomic scope" value="Eukaryota"/>
</dbReference>
<dbReference type="FunFam" id="1.10.287.110:FF:000001">
    <property type="entry name" value="Import inner membrane translocase subunit tim14"/>
    <property type="match status" value="1"/>
</dbReference>
<evidence type="ECO:0000256" key="5">
    <source>
        <dbReference type="ARBA" id="ARBA00023136"/>
    </source>
</evidence>
<dbReference type="Proteomes" id="UP000006310">
    <property type="component" value="Chromosome 11"/>
</dbReference>
<accession>J7S3H2</accession>
<dbReference type="SUPFAM" id="SSF46565">
    <property type="entry name" value="Chaperone J-domain"/>
    <property type="match status" value="1"/>
</dbReference>
<dbReference type="GO" id="GO:0001671">
    <property type="term" value="F:ATPase activator activity"/>
    <property type="evidence" value="ECO:0007669"/>
    <property type="project" value="EnsemblFungi"/>
</dbReference>
<dbReference type="InterPro" id="IPR036869">
    <property type="entry name" value="J_dom_sf"/>
</dbReference>
<dbReference type="OrthoDB" id="240298at2759"/>
<dbReference type="AlphaFoldDB" id="J7S3H2"/>
<reference evidence="9" key="2">
    <citation type="submission" date="2012-08" db="EMBL/GenBank/DDBJ databases">
        <title>Genome sequence of Kazachstania naganishii.</title>
        <authorList>
            <person name="Gordon J.L."/>
            <person name="Armisen D."/>
            <person name="Proux-Wera E."/>
            <person name="OhEigeartaigh S.S."/>
            <person name="Byrne K.P."/>
            <person name="Wolfe K.H."/>
        </authorList>
    </citation>
    <scope>NUCLEOTIDE SEQUENCE [LARGE SCALE GENOMIC DNA]</scope>
    <source>
        <strain evidence="9">ATCC MYA-139 / BCRC 22969 / CBS 8797 / CCRC 22969 / KCTC 17520 / NBRC 10181 / NCYC 3082</strain>
    </source>
</reference>
<dbReference type="PANTHER" id="PTHR12763:SF29">
    <property type="entry name" value="MITOCHONDRIAL DNAJ HOMOLOG 2"/>
    <property type="match status" value="1"/>
</dbReference>